<evidence type="ECO:0000313" key="17">
    <source>
        <dbReference type="Proteomes" id="UP000251341"/>
    </source>
</evidence>
<keyword evidence="4 10" id="KW-1134">Transmembrane beta strand</keyword>
<dbReference type="Pfam" id="PF00593">
    <property type="entry name" value="TonB_dep_Rec_b-barrel"/>
    <property type="match status" value="1"/>
</dbReference>
<dbReference type="RefSeq" id="WP_108401479.1">
    <property type="nucleotide sequence ID" value="NZ_NESP01000001.1"/>
</dbReference>
<dbReference type="InterPro" id="IPR000531">
    <property type="entry name" value="Beta-barrel_TonB"/>
</dbReference>
<keyword evidence="9 10" id="KW-0998">Cell outer membrane</keyword>
<dbReference type="GO" id="GO:0038023">
    <property type="term" value="F:signaling receptor activity"/>
    <property type="evidence" value="ECO:0007669"/>
    <property type="project" value="InterPro"/>
</dbReference>
<feature type="signal peptide" evidence="13">
    <location>
        <begin position="1"/>
        <end position="29"/>
    </location>
</feature>
<gene>
    <name evidence="16" type="ORF">B9Z44_01160</name>
</gene>
<feature type="domain" description="TonB-dependent receptor-like beta-barrel" evidence="14">
    <location>
        <begin position="258"/>
        <end position="680"/>
    </location>
</feature>
<dbReference type="PANTHER" id="PTHR32552">
    <property type="entry name" value="FERRICHROME IRON RECEPTOR-RELATED"/>
    <property type="match status" value="1"/>
</dbReference>
<dbReference type="Gene3D" id="2.40.170.20">
    <property type="entry name" value="TonB-dependent receptor, beta-barrel domain"/>
    <property type="match status" value="1"/>
</dbReference>
<dbReference type="Pfam" id="PF07715">
    <property type="entry name" value="Plug"/>
    <property type="match status" value="1"/>
</dbReference>
<dbReference type="SUPFAM" id="SSF56935">
    <property type="entry name" value="Porins"/>
    <property type="match status" value="1"/>
</dbReference>
<dbReference type="NCBIfam" id="TIGR01783">
    <property type="entry name" value="TonB-siderophor"/>
    <property type="match status" value="1"/>
</dbReference>
<keyword evidence="8" id="KW-0675">Receptor</keyword>
<evidence type="ECO:0008006" key="18">
    <source>
        <dbReference type="Google" id="ProtNLM"/>
    </source>
</evidence>
<evidence type="ECO:0000256" key="11">
    <source>
        <dbReference type="RuleBase" id="RU003357"/>
    </source>
</evidence>
<evidence type="ECO:0000256" key="3">
    <source>
        <dbReference type="ARBA" id="ARBA00022448"/>
    </source>
</evidence>
<evidence type="ECO:0000256" key="7">
    <source>
        <dbReference type="ARBA" id="ARBA00023136"/>
    </source>
</evidence>
<protein>
    <recommendedName>
        <fullName evidence="18">TonB-dependent siderophore receptor</fullName>
    </recommendedName>
</protein>
<evidence type="ECO:0000256" key="9">
    <source>
        <dbReference type="ARBA" id="ARBA00023237"/>
    </source>
</evidence>
<dbReference type="InterPro" id="IPR036942">
    <property type="entry name" value="Beta-barrel_TonB_sf"/>
</dbReference>
<keyword evidence="13" id="KW-0732">Signal</keyword>
<evidence type="ECO:0000259" key="15">
    <source>
        <dbReference type="Pfam" id="PF07715"/>
    </source>
</evidence>
<dbReference type="PROSITE" id="PS52016">
    <property type="entry name" value="TONB_DEPENDENT_REC_3"/>
    <property type="match status" value="1"/>
</dbReference>
<proteinExistence type="inferred from homology"/>
<accession>A0A315EQU8</accession>
<dbReference type="EMBL" id="NESP01000001">
    <property type="protein sequence ID" value="PUE58332.1"/>
    <property type="molecule type" value="Genomic_DNA"/>
</dbReference>
<evidence type="ECO:0000256" key="10">
    <source>
        <dbReference type="PROSITE-ProRule" id="PRU01360"/>
    </source>
</evidence>
<keyword evidence="5 10" id="KW-0812">Transmembrane</keyword>
<comment type="similarity">
    <text evidence="2 10 11">Belongs to the TonB-dependent receptor family.</text>
</comment>
<keyword evidence="7 10" id="KW-0472">Membrane</keyword>
<dbReference type="InterPro" id="IPR010105">
    <property type="entry name" value="TonB_sidphr_rcpt"/>
</dbReference>
<evidence type="ECO:0000259" key="14">
    <source>
        <dbReference type="Pfam" id="PF00593"/>
    </source>
</evidence>
<sequence>MANHSPFLKATRVHAAVALCIASCASAWAQQNPTEITITDKLPARVSGFGDVPAHELPFNTTTIDSATLKDIGAQRVSDALRLDASVTDSYNSPAYWDMLSVRGFTLNNRYNYQREGLPISAETMIPMDNKERIELLKGTSGMQAGTSAPGGLVNYVVKRAPSNADQQIRNITLSYGQGNNRLVAADLGGRFGENADFGYRFNVAHEDLDPYIKHANGHRDLVALAIDWRLNANSKLEWEFEQSHREQIGVNGYSLLGGQLPPTVDGKKNFTYQPWSQPGVFDALTGSVRFKHNLDNGWLWTTQYAIQRLKMDDRLSFAFGCSTENVYDRYCSNGGFDLYDYRSENERRTTEALQTELSGHALMGGLQHDLTFTVMRYRQLNRLAPMQAYNSAGTGNIDGTSTSTAAATPGDLNTDRSDYTNEFALKDRVHLTQQTSAWLGLRQIQMNRQSVRTDGSRPIQDARNVTTPWVAFSHALDQSVTVYASYGQGIETEVTPNKTGTYANAGQALPVLRSYQHEVGVKGQTTASNWQVTWFDITRPTAGDAPTSSSLVNRQMDGEARHRGLELSGTTSVQNWKLGSGFTWIDAKRQNAVIDTSVNGQRPLNVPAYILRGMAEYRYSGVPGLRTGVRLSHEGKRGVTEQSNGDIQLPAWTTLDASAHYDTKVNNVASTWTLAIDNLANKHYWRESPKQYDHYYLYPGAPRTLRASVQFRL</sequence>
<keyword evidence="6 11" id="KW-0798">TonB box</keyword>
<dbReference type="InterPro" id="IPR012910">
    <property type="entry name" value="Plug_dom"/>
</dbReference>
<evidence type="ECO:0000256" key="8">
    <source>
        <dbReference type="ARBA" id="ARBA00023170"/>
    </source>
</evidence>
<evidence type="ECO:0000256" key="1">
    <source>
        <dbReference type="ARBA" id="ARBA00004571"/>
    </source>
</evidence>
<evidence type="ECO:0000256" key="6">
    <source>
        <dbReference type="ARBA" id="ARBA00023077"/>
    </source>
</evidence>
<keyword evidence="3 10" id="KW-0813">Transport</keyword>
<evidence type="ECO:0000256" key="5">
    <source>
        <dbReference type="ARBA" id="ARBA00022692"/>
    </source>
</evidence>
<name>A0A315EQU8_9BURK</name>
<evidence type="ECO:0000313" key="16">
    <source>
        <dbReference type="EMBL" id="PUE58332.1"/>
    </source>
</evidence>
<feature type="region of interest" description="Disordered" evidence="12">
    <location>
        <begin position="394"/>
        <end position="413"/>
    </location>
</feature>
<dbReference type="GO" id="GO:0015344">
    <property type="term" value="F:siderophore uptake transmembrane transporter activity"/>
    <property type="evidence" value="ECO:0007669"/>
    <property type="project" value="TreeGrafter"/>
</dbReference>
<reference evidence="16 17" key="1">
    <citation type="submission" date="2017-04" db="EMBL/GenBank/DDBJ databases">
        <title>Unexpected and diverse lifestyles within the genus Limnohabitans.</title>
        <authorList>
            <person name="Kasalicky V."/>
            <person name="Mehrshad M."/>
            <person name="Andrei S.-A."/>
            <person name="Salcher M."/>
            <person name="Kratochvilova H."/>
            <person name="Simek K."/>
            <person name="Ghai R."/>
        </authorList>
    </citation>
    <scope>NUCLEOTIDE SEQUENCE [LARGE SCALE GENOMIC DNA]</scope>
    <source>
        <strain evidence="16 17">MWH-C5</strain>
    </source>
</reference>
<evidence type="ECO:0000256" key="13">
    <source>
        <dbReference type="SAM" id="SignalP"/>
    </source>
</evidence>
<keyword evidence="17" id="KW-1185">Reference proteome</keyword>
<evidence type="ECO:0000256" key="4">
    <source>
        <dbReference type="ARBA" id="ARBA00022452"/>
    </source>
</evidence>
<organism evidence="16 17">
    <name type="scientific">Limnohabitans curvus</name>
    <dbReference type="NCBI Taxonomy" id="323423"/>
    <lineage>
        <taxon>Bacteria</taxon>
        <taxon>Pseudomonadati</taxon>
        <taxon>Pseudomonadota</taxon>
        <taxon>Betaproteobacteria</taxon>
        <taxon>Burkholderiales</taxon>
        <taxon>Comamonadaceae</taxon>
        <taxon>Limnohabitans</taxon>
    </lineage>
</organism>
<dbReference type="Gene3D" id="2.170.130.10">
    <property type="entry name" value="TonB-dependent receptor, plug domain"/>
    <property type="match status" value="1"/>
</dbReference>
<dbReference type="PANTHER" id="PTHR32552:SF83">
    <property type="entry name" value="BLR3904 PROTEIN"/>
    <property type="match status" value="1"/>
</dbReference>
<comment type="subcellular location">
    <subcellularLocation>
        <location evidence="1 10">Cell outer membrane</location>
        <topology evidence="1 10">Multi-pass membrane protein</topology>
    </subcellularLocation>
</comment>
<dbReference type="Proteomes" id="UP000251341">
    <property type="component" value="Unassembled WGS sequence"/>
</dbReference>
<dbReference type="InterPro" id="IPR039426">
    <property type="entry name" value="TonB-dep_rcpt-like"/>
</dbReference>
<dbReference type="AlphaFoldDB" id="A0A315EQU8"/>
<feature type="chain" id="PRO_5016362124" description="TonB-dependent siderophore receptor" evidence="13">
    <location>
        <begin position="30"/>
        <end position="714"/>
    </location>
</feature>
<evidence type="ECO:0000256" key="2">
    <source>
        <dbReference type="ARBA" id="ARBA00009810"/>
    </source>
</evidence>
<dbReference type="InterPro" id="IPR037066">
    <property type="entry name" value="Plug_dom_sf"/>
</dbReference>
<evidence type="ECO:0000256" key="12">
    <source>
        <dbReference type="SAM" id="MobiDB-lite"/>
    </source>
</evidence>
<feature type="domain" description="TonB-dependent receptor plug" evidence="15">
    <location>
        <begin position="55"/>
        <end position="152"/>
    </location>
</feature>
<dbReference type="GO" id="GO:0009279">
    <property type="term" value="C:cell outer membrane"/>
    <property type="evidence" value="ECO:0007669"/>
    <property type="project" value="UniProtKB-SubCell"/>
</dbReference>
<dbReference type="GO" id="GO:0015891">
    <property type="term" value="P:siderophore transport"/>
    <property type="evidence" value="ECO:0007669"/>
    <property type="project" value="InterPro"/>
</dbReference>
<dbReference type="CDD" id="cd01347">
    <property type="entry name" value="ligand_gated_channel"/>
    <property type="match status" value="1"/>
</dbReference>
<comment type="caution">
    <text evidence="16">The sequence shown here is derived from an EMBL/GenBank/DDBJ whole genome shotgun (WGS) entry which is preliminary data.</text>
</comment>